<dbReference type="AlphaFoldDB" id="A0A366DBQ2"/>
<proteinExistence type="predicted"/>
<feature type="compositionally biased region" description="Low complexity" evidence="1">
    <location>
        <begin position="25"/>
        <end position="36"/>
    </location>
</feature>
<gene>
    <name evidence="2" type="ORF">DFR74_11181</name>
</gene>
<sequence>MPVQGHFNHYDDPDEFWDDEPIVRPQSAPSASASVPAFPPPVNADPPGSVTPPPQGVASRATIRIAPPQKSSMVTVRVGSDRLPTEIRFSNGWKDAFYPAQYEQSILDAYHYAVYELAVQYAESGTVPKPTVPSLHDAAPLLLRTRTLDEYRELYDQLFLDKPYTVHGPGYNLHGEPTLTVTASLSRLISLRVDPEWVRAMNSEFVAQDIVECCDQVRARKYESVNDVYLNQESNRELASRLVRHERYLTEHSLG</sequence>
<dbReference type="EMBL" id="QNRE01000011">
    <property type="protein sequence ID" value="RBO87375.1"/>
    <property type="molecule type" value="Genomic_DNA"/>
</dbReference>
<reference evidence="2 3" key="1">
    <citation type="submission" date="2018-06" db="EMBL/GenBank/DDBJ databases">
        <title>Genomic Encyclopedia of Type Strains, Phase IV (KMG-IV): sequencing the most valuable type-strain genomes for metagenomic binning, comparative biology and taxonomic classification.</title>
        <authorList>
            <person name="Goeker M."/>
        </authorList>
    </citation>
    <scope>NUCLEOTIDE SEQUENCE [LARGE SCALE GENOMIC DNA]</scope>
    <source>
        <strain evidence="2 3">DSM 44599</strain>
    </source>
</reference>
<evidence type="ECO:0000256" key="1">
    <source>
        <dbReference type="SAM" id="MobiDB-lite"/>
    </source>
</evidence>
<feature type="compositionally biased region" description="Pro residues" evidence="1">
    <location>
        <begin position="37"/>
        <end position="55"/>
    </location>
</feature>
<dbReference type="Proteomes" id="UP000252586">
    <property type="component" value="Unassembled WGS sequence"/>
</dbReference>
<dbReference type="STRING" id="1210090.GCA_001613185_06930"/>
<evidence type="ECO:0000313" key="3">
    <source>
        <dbReference type="Proteomes" id="UP000252586"/>
    </source>
</evidence>
<accession>A0A366DBQ2</accession>
<organism evidence="2 3">
    <name type="scientific">Nocardia puris</name>
    <dbReference type="NCBI Taxonomy" id="208602"/>
    <lineage>
        <taxon>Bacteria</taxon>
        <taxon>Bacillati</taxon>
        <taxon>Actinomycetota</taxon>
        <taxon>Actinomycetes</taxon>
        <taxon>Mycobacteriales</taxon>
        <taxon>Nocardiaceae</taxon>
        <taxon>Nocardia</taxon>
    </lineage>
</organism>
<name>A0A366DBQ2_9NOCA</name>
<comment type="caution">
    <text evidence="2">The sequence shown here is derived from an EMBL/GenBank/DDBJ whole genome shotgun (WGS) entry which is preliminary data.</text>
</comment>
<feature type="region of interest" description="Disordered" evidence="1">
    <location>
        <begin position="1"/>
        <end position="57"/>
    </location>
</feature>
<evidence type="ECO:0000313" key="2">
    <source>
        <dbReference type="EMBL" id="RBO87375.1"/>
    </source>
</evidence>
<protein>
    <submittedName>
        <fullName evidence="2">Uncharacterized protein</fullName>
    </submittedName>
</protein>
<keyword evidence="3" id="KW-1185">Reference proteome</keyword>